<evidence type="ECO:0000256" key="4">
    <source>
        <dbReference type="ARBA" id="ARBA00022597"/>
    </source>
</evidence>
<feature type="transmembrane region" description="Helical" evidence="9">
    <location>
        <begin position="413"/>
        <end position="434"/>
    </location>
</feature>
<dbReference type="PANTHER" id="PTHR37324">
    <property type="entry name" value="PTS SYSTEM GALACTITOL-SPECIFIC EIIC COMPONENT"/>
    <property type="match status" value="1"/>
</dbReference>
<evidence type="ECO:0000256" key="3">
    <source>
        <dbReference type="ARBA" id="ARBA00022475"/>
    </source>
</evidence>
<feature type="transmembrane region" description="Helical" evidence="9">
    <location>
        <begin position="355"/>
        <end position="374"/>
    </location>
</feature>
<evidence type="ECO:0000256" key="7">
    <source>
        <dbReference type="ARBA" id="ARBA00022989"/>
    </source>
</evidence>
<dbReference type="GO" id="GO:0009401">
    <property type="term" value="P:phosphoenolpyruvate-dependent sugar phosphotransferase system"/>
    <property type="evidence" value="ECO:0007669"/>
    <property type="project" value="UniProtKB-KW"/>
</dbReference>
<feature type="transmembrane region" description="Helical" evidence="9">
    <location>
        <begin position="329"/>
        <end position="348"/>
    </location>
</feature>
<evidence type="ECO:0000256" key="5">
    <source>
        <dbReference type="ARBA" id="ARBA00022683"/>
    </source>
</evidence>
<keyword evidence="6 9" id="KW-0812">Transmembrane</keyword>
<dbReference type="OrthoDB" id="9787936at2"/>
<protein>
    <submittedName>
        <fullName evidence="10">PTS galactitol transporter subunit IIC</fullName>
    </submittedName>
</protein>
<dbReference type="Pfam" id="PF03611">
    <property type="entry name" value="EIIC-GAT"/>
    <property type="match status" value="1"/>
</dbReference>
<evidence type="ECO:0000256" key="9">
    <source>
        <dbReference type="SAM" id="Phobius"/>
    </source>
</evidence>
<dbReference type="EMBL" id="RQJX01000003">
    <property type="protein sequence ID" value="RQN09268.1"/>
    <property type="molecule type" value="Genomic_DNA"/>
</dbReference>
<evidence type="ECO:0000313" key="10">
    <source>
        <dbReference type="EMBL" id="RQN09268.1"/>
    </source>
</evidence>
<gene>
    <name evidence="10" type="ORF">EHW97_03180</name>
</gene>
<dbReference type="InterPro" id="IPR004703">
    <property type="entry name" value="PTS_sugar-sp_permease"/>
</dbReference>
<dbReference type="AlphaFoldDB" id="A0A3N6X6I6"/>
<dbReference type="GO" id="GO:0015577">
    <property type="term" value="F:galactitol transmembrane transporter activity"/>
    <property type="evidence" value="ECO:0007669"/>
    <property type="project" value="InterPro"/>
</dbReference>
<feature type="transmembrane region" description="Helical" evidence="9">
    <location>
        <begin position="6"/>
        <end position="31"/>
    </location>
</feature>
<organism evidence="10 11">
    <name type="scientific">Aeromicrobium camelliae</name>
    <dbReference type="NCBI Taxonomy" id="1538144"/>
    <lineage>
        <taxon>Bacteria</taxon>
        <taxon>Bacillati</taxon>
        <taxon>Actinomycetota</taxon>
        <taxon>Actinomycetes</taxon>
        <taxon>Propionibacteriales</taxon>
        <taxon>Nocardioidaceae</taxon>
        <taxon>Aeromicrobium</taxon>
    </lineage>
</organism>
<evidence type="ECO:0000256" key="1">
    <source>
        <dbReference type="ARBA" id="ARBA00004651"/>
    </source>
</evidence>
<keyword evidence="2" id="KW-0813">Transport</keyword>
<feature type="transmembrane region" description="Helical" evidence="9">
    <location>
        <begin position="93"/>
        <end position="114"/>
    </location>
</feature>
<feature type="transmembrane region" description="Helical" evidence="9">
    <location>
        <begin position="217"/>
        <end position="237"/>
    </location>
</feature>
<proteinExistence type="predicted"/>
<evidence type="ECO:0000256" key="8">
    <source>
        <dbReference type="ARBA" id="ARBA00023136"/>
    </source>
</evidence>
<keyword evidence="3" id="KW-1003">Cell membrane</keyword>
<comment type="caution">
    <text evidence="10">The sequence shown here is derived from an EMBL/GenBank/DDBJ whole genome shotgun (WGS) entry which is preliminary data.</text>
</comment>
<accession>A0A3N6X6I6</accession>
<feature type="transmembrane region" description="Helical" evidence="9">
    <location>
        <begin position="135"/>
        <end position="158"/>
    </location>
</feature>
<keyword evidence="5" id="KW-0598">Phosphotransferase system</keyword>
<comment type="subcellular location">
    <subcellularLocation>
        <location evidence="1">Cell membrane</location>
        <topology evidence="1">Multi-pass membrane protein</topology>
    </subcellularLocation>
</comment>
<name>A0A3N6X6I6_9ACTN</name>
<evidence type="ECO:0000256" key="2">
    <source>
        <dbReference type="ARBA" id="ARBA00022448"/>
    </source>
</evidence>
<reference evidence="10 11" key="1">
    <citation type="submission" date="2018-11" db="EMBL/GenBank/DDBJ databases">
        <authorList>
            <person name="Li F."/>
        </authorList>
    </citation>
    <scope>NUCLEOTIDE SEQUENCE [LARGE SCALE GENOMIC DNA]</scope>
    <source>
        <strain evidence="10 11">YS17T</strain>
    </source>
</reference>
<feature type="transmembrane region" description="Helical" evidence="9">
    <location>
        <begin position="307"/>
        <end position="323"/>
    </location>
</feature>
<keyword evidence="4" id="KW-0762">Sugar transport</keyword>
<dbReference type="InterPro" id="IPR013853">
    <property type="entry name" value="EIIC-GAT"/>
</dbReference>
<dbReference type="PANTHER" id="PTHR37324:SF2">
    <property type="entry name" value="PTS SYSTEM GALACTITOL-SPECIFIC EIIC COMPONENT"/>
    <property type="match status" value="1"/>
</dbReference>
<feature type="transmembrane region" description="Helical" evidence="9">
    <location>
        <begin position="38"/>
        <end position="60"/>
    </location>
</feature>
<dbReference type="PIRSF" id="PIRSF006304">
    <property type="entry name" value="GatC"/>
    <property type="match status" value="1"/>
</dbReference>
<evidence type="ECO:0000256" key="6">
    <source>
        <dbReference type="ARBA" id="ARBA00022692"/>
    </source>
</evidence>
<dbReference type="GO" id="GO:0005886">
    <property type="term" value="C:plasma membrane"/>
    <property type="evidence" value="ECO:0007669"/>
    <property type="project" value="UniProtKB-SubCell"/>
</dbReference>
<dbReference type="RefSeq" id="WP_124235725.1">
    <property type="nucleotide sequence ID" value="NZ_JBHUFI010000009.1"/>
</dbReference>
<keyword evidence="7 9" id="KW-1133">Transmembrane helix</keyword>
<keyword evidence="8 9" id="KW-0472">Membrane</keyword>
<evidence type="ECO:0000313" key="11">
    <source>
        <dbReference type="Proteomes" id="UP000275225"/>
    </source>
</evidence>
<sequence>MDALRTVFQGLIDLGAPVFLAVILTLIGITFRMKITRAISAGLTLGVALAGISLVVDFMLNNVGTASQAFVENTGVSLSALDMGWPPALGLAWGWQFAFLMFPIQIVVNLVMLAMRWTTCLNVDMWNVGNKVLTAFLVTYVSDLVWLGFAVATLQAVAELKNADVTRYRLQKLTGIPGVSMPHPMFLTGIWLYPFVKIMDRVLPSTWNIDAQKLREKIGVFGENHVMGFLIGCAIGALGGYDFSATLTLGIQAAAALTLFPLVAKLFTTALTPVSEAATNFTKKRFADREFTIGLDWPVMAGRSEHWLLMIMTIPVLLLYALILPGNIVLPFGGLMNICLVVPLFFFTMGNFVKMAIGTIIGIPMQLYVATYFAPYFTSLASSSGGVETPEGQQLAWFGMDISELRYIATEAVQGSVVGIILALVTIALAVYYFRGIKRDDLAIKAELEGQHAAPRS</sequence>
<keyword evidence="11" id="KW-1185">Reference proteome</keyword>
<dbReference type="Proteomes" id="UP000275225">
    <property type="component" value="Unassembled WGS sequence"/>
</dbReference>
<feature type="transmembrane region" description="Helical" evidence="9">
    <location>
        <begin position="178"/>
        <end position="196"/>
    </location>
</feature>